<evidence type="ECO:0000256" key="1">
    <source>
        <dbReference type="ARBA" id="ARBA00022801"/>
    </source>
</evidence>
<evidence type="ECO:0000313" key="3">
    <source>
        <dbReference type="EMBL" id="MBB5119979.1"/>
    </source>
</evidence>
<feature type="region of interest" description="Disordered" evidence="2">
    <location>
        <begin position="179"/>
        <end position="213"/>
    </location>
</feature>
<protein>
    <recommendedName>
        <fullName evidence="5">Class F sortase</fullName>
    </recommendedName>
</protein>
<organism evidence="3 4">
    <name type="scientific">Streptomyces eurocidicus</name>
    <name type="common">Streptoverticillium eurocidicus</name>
    <dbReference type="NCBI Taxonomy" id="66423"/>
    <lineage>
        <taxon>Bacteria</taxon>
        <taxon>Bacillati</taxon>
        <taxon>Actinomycetota</taxon>
        <taxon>Actinomycetes</taxon>
        <taxon>Kitasatosporales</taxon>
        <taxon>Streptomycetaceae</taxon>
        <taxon>Streptomyces</taxon>
    </lineage>
</organism>
<feature type="compositionally biased region" description="Basic and acidic residues" evidence="2">
    <location>
        <begin position="31"/>
        <end position="42"/>
    </location>
</feature>
<dbReference type="InterPro" id="IPR023365">
    <property type="entry name" value="Sortase_dom-sf"/>
</dbReference>
<dbReference type="GO" id="GO:0016787">
    <property type="term" value="F:hydrolase activity"/>
    <property type="evidence" value="ECO:0007669"/>
    <property type="project" value="UniProtKB-KW"/>
</dbReference>
<dbReference type="EMBL" id="JACHJF010000010">
    <property type="protein sequence ID" value="MBB5119979.1"/>
    <property type="molecule type" value="Genomic_DNA"/>
</dbReference>
<dbReference type="Gene3D" id="2.40.260.10">
    <property type="entry name" value="Sortase"/>
    <property type="match status" value="1"/>
</dbReference>
<dbReference type="InterPro" id="IPR042001">
    <property type="entry name" value="Sortase_F"/>
</dbReference>
<evidence type="ECO:0008006" key="5">
    <source>
        <dbReference type="Google" id="ProtNLM"/>
    </source>
</evidence>
<feature type="compositionally biased region" description="Low complexity" evidence="2">
    <location>
        <begin position="190"/>
        <end position="210"/>
    </location>
</feature>
<evidence type="ECO:0000313" key="4">
    <source>
        <dbReference type="Proteomes" id="UP000528608"/>
    </source>
</evidence>
<keyword evidence="1" id="KW-0378">Hydrolase</keyword>
<feature type="region of interest" description="Disordered" evidence="2">
    <location>
        <begin position="1"/>
        <end position="51"/>
    </location>
</feature>
<dbReference type="SUPFAM" id="SSF63817">
    <property type="entry name" value="Sortase"/>
    <property type="match status" value="1"/>
</dbReference>
<accession>A0A7W8BAV6</accession>
<feature type="region of interest" description="Disordered" evidence="2">
    <location>
        <begin position="71"/>
        <end position="149"/>
    </location>
</feature>
<feature type="compositionally biased region" description="Basic and acidic residues" evidence="2">
    <location>
        <begin position="88"/>
        <end position="100"/>
    </location>
</feature>
<dbReference type="Proteomes" id="UP000528608">
    <property type="component" value="Unassembled WGS sequence"/>
</dbReference>
<dbReference type="CDD" id="cd05829">
    <property type="entry name" value="Sortase_F"/>
    <property type="match status" value="1"/>
</dbReference>
<gene>
    <name evidence="3" type="ORF">FHS36_003417</name>
</gene>
<comment type="caution">
    <text evidence="3">The sequence shown here is derived from an EMBL/GenBank/DDBJ whole genome shotgun (WGS) entry which is preliminary data.</text>
</comment>
<dbReference type="InterPro" id="IPR005754">
    <property type="entry name" value="Sortase"/>
</dbReference>
<dbReference type="Pfam" id="PF04203">
    <property type="entry name" value="Sortase"/>
    <property type="match status" value="1"/>
</dbReference>
<evidence type="ECO:0000256" key="2">
    <source>
        <dbReference type="SAM" id="MobiDB-lite"/>
    </source>
</evidence>
<feature type="compositionally biased region" description="Low complexity" evidence="2">
    <location>
        <begin position="1"/>
        <end position="21"/>
    </location>
</feature>
<dbReference type="AlphaFoldDB" id="A0A7W8BAV6"/>
<reference evidence="3 4" key="1">
    <citation type="submission" date="2020-08" db="EMBL/GenBank/DDBJ databases">
        <title>Genomic Encyclopedia of Type Strains, Phase III (KMG-III): the genomes of soil and plant-associated and newly described type strains.</title>
        <authorList>
            <person name="Whitman W."/>
        </authorList>
    </citation>
    <scope>NUCLEOTIDE SEQUENCE [LARGE SCALE GENOMIC DNA]</scope>
    <source>
        <strain evidence="3 4">CECT 3259</strain>
    </source>
</reference>
<dbReference type="NCBIfam" id="NF033748">
    <property type="entry name" value="class_F_sortase"/>
    <property type="match status" value="1"/>
</dbReference>
<name>A0A7W8BAV6_STREU</name>
<proteinExistence type="predicted"/>
<sequence length="383" mass="39842">MARPDGAAGAAGRREGCAPGPAAGPAPRPAPTERDVGAREEAPPGPLRRIGARVALRRRAWHLHGVRTWGAGAYEPWGTSRRHGHGHGPWDDRPYGERRARGSGPYGGRDAGPYGRTPPDPGPGTGRPAGARPRGEPRPPAYGSGHRARCAEESRQKTVVAVVLAVALCVGSWLIQHGAGAQGPPPQPSPAEAFATGRPGPAAPGHAAEAPPLPPAQPIGIRIPSIRVDAPMHPLALLRDGSLSSPPEDDRNLAGWYADGVPPGSTGTAIVAGHVDTATGPAVFYNLGALKKGYTVEVPRADGRTAVFTIDAIEVYSRKDFPSRKVYGHAARAELRVITCGGGFDEEAHAYLGNVVVYAHLTGVRQSPRPGLEPPAPTPSAPR</sequence>